<organism evidence="2 3">
    <name type="scientific">Knufia fluminis</name>
    <dbReference type="NCBI Taxonomy" id="191047"/>
    <lineage>
        <taxon>Eukaryota</taxon>
        <taxon>Fungi</taxon>
        <taxon>Dikarya</taxon>
        <taxon>Ascomycota</taxon>
        <taxon>Pezizomycotina</taxon>
        <taxon>Eurotiomycetes</taxon>
        <taxon>Chaetothyriomycetidae</taxon>
        <taxon>Chaetothyriales</taxon>
        <taxon>Trichomeriaceae</taxon>
        <taxon>Knufia</taxon>
    </lineage>
</organism>
<reference evidence="2 3" key="1">
    <citation type="submission" date="2022-12" db="EMBL/GenBank/DDBJ databases">
        <title>Genomic features and morphological characterization of a novel Knufia sp. strain isolated from spacecraft assembly facility.</title>
        <authorList>
            <person name="Teixeira M."/>
            <person name="Chander A.M."/>
            <person name="Stajich J.E."/>
            <person name="Venkateswaran K."/>
        </authorList>
    </citation>
    <scope>NUCLEOTIDE SEQUENCE [LARGE SCALE GENOMIC DNA]</scope>
    <source>
        <strain evidence="2 3">FJI-L2-BK-P2</strain>
    </source>
</reference>
<feature type="compositionally biased region" description="Basic residues" evidence="1">
    <location>
        <begin position="302"/>
        <end position="316"/>
    </location>
</feature>
<proteinExistence type="predicted"/>
<dbReference type="Proteomes" id="UP001316803">
    <property type="component" value="Unassembled WGS sequence"/>
</dbReference>
<dbReference type="AlphaFoldDB" id="A0AAN8ESA2"/>
<gene>
    <name evidence="2" type="ORF">OHC33_003699</name>
</gene>
<feature type="region of interest" description="Disordered" evidence="1">
    <location>
        <begin position="292"/>
        <end position="326"/>
    </location>
</feature>
<keyword evidence="3" id="KW-1185">Reference proteome</keyword>
<dbReference type="EMBL" id="JAKLMC020000007">
    <property type="protein sequence ID" value="KAK5955020.1"/>
    <property type="molecule type" value="Genomic_DNA"/>
</dbReference>
<evidence type="ECO:0000313" key="2">
    <source>
        <dbReference type="EMBL" id="KAK5955020.1"/>
    </source>
</evidence>
<comment type="caution">
    <text evidence="2">The sequence shown here is derived from an EMBL/GenBank/DDBJ whole genome shotgun (WGS) entry which is preliminary data.</text>
</comment>
<accession>A0AAN8ESA2</accession>
<evidence type="ECO:0000313" key="3">
    <source>
        <dbReference type="Proteomes" id="UP001316803"/>
    </source>
</evidence>
<feature type="compositionally biased region" description="Gly residues" evidence="1">
    <location>
        <begin position="317"/>
        <end position="326"/>
    </location>
</feature>
<sequence>MDDATMSLLESAVQGTGKPPLLAVAREIRENIYRHLVADDIVDITADAATKSKRYGYEPERFSWDTPKTLLIFEDLLLASTQLQEDPLSSLTHQFSELQSLKLYSEWSADQDQWTYHDPVSEDNEVVTWAQQEKRSKLRFLAFLVLRHPNLDLLIWPAKSRSLRPGDGETRSEWFLAEKKRPKRMWEPVRLTKKVPDDDSQPQGEVTEVLIDEVLNSTAVRRVLWYELGLTDVAQFVIPPTYTEGRDGIDSSKVLEGNDFFASVDQRGFTDPMERHVDMLISWGRENQERALRRASIPGRQGRGRGRSCSRGRGRGGRGSGRGFSG</sequence>
<name>A0AAN8ESA2_9EURO</name>
<evidence type="ECO:0000256" key="1">
    <source>
        <dbReference type="SAM" id="MobiDB-lite"/>
    </source>
</evidence>
<protein>
    <submittedName>
        <fullName evidence="2">Uncharacterized protein</fullName>
    </submittedName>
</protein>